<proteinExistence type="predicted"/>
<evidence type="ECO:0000256" key="8">
    <source>
        <dbReference type="ARBA" id="ARBA00022989"/>
    </source>
</evidence>
<dbReference type="CDD" id="cd00082">
    <property type="entry name" value="HisKA"/>
    <property type="match status" value="1"/>
</dbReference>
<dbReference type="PANTHER" id="PTHR45436">
    <property type="entry name" value="SENSOR HISTIDINE KINASE YKOH"/>
    <property type="match status" value="1"/>
</dbReference>
<dbReference type="InterPro" id="IPR036097">
    <property type="entry name" value="HisK_dim/P_sf"/>
</dbReference>
<dbReference type="InterPro" id="IPR003660">
    <property type="entry name" value="HAMP_dom"/>
</dbReference>
<evidence type="ECO:0000256" key="2">
    <source>
        <dbReference type="ARBA" id="ARBA00004370"/>
    </source>
</evidence>
<name>A0A9D1F9M9_9FIRM</name>
<dbReference type="GO" id="GO:0005886">
    <property type="term" value="C:plasma membrane"/>
    <property type="evidence" value="ECO:0007669"/>
    <property type="project" value="TreeGrafter"/>
</dbReference>
<protein>
    <recommendedName>
        <fullName evidence="3">histidine kinase</fullName>
        <ecNumber evidence="3">2.7.13.3</ecNumber>
    </recommendedName>
</protein>
<evidence type="ECO:0000259" key="12">
    <source>
        <dbReference type="PROSITE" id="PS50109"/>
    </source>
</evidence>
<organism evidence="14 15">
    <name type="scientific">Candidatus Avoscillospira avistercoris</name>
    <dbReference type="NCBI Taxonomy" id="2840707"/>
    <lineage>
        <taxon>Bacteria</taxon>
        <taxon>Bacillati</taxon>
        <taxon>Bacillota</taxon>
        <taxon>Clostridia</taxon>
        <taxon>Eubacteriales</taxon>
        <taxon>Oscillospiraceae</taxon>
        <taxon>Oscillospiraceae incertae sedis</taxon>
        <taxon>Candidatus Avoscillospira</taxon>
    </lineage>
</organism>
<accession>A0A9D1F9M9</accession>
<evidence type="ECO:0000313" key="15">
    <source>
        <dbReference type="Proteomes" id="UP000886741"/>
    </source>
</evidence>
<keyword evidence="5" id="KW-0808">Transferase</keyword>
<evidence type="ECO:0000256" key="4">
    <source>
        <dbReference type="ARBA" id="ARBA00022553"/>
    </source>
</evidence>
<evidence type="ECO:0000256" key="3">
    <source>
        <dbReference type="ARBA" id="ARBA00012438"/>
    </source>
</evidence>
<dbReference type="SMART" id="SM00304">
    <property type="entry name" value="HAMP"/>
    <property type="match status" value="1"/>
</dbReference>
<evidence type="ECO:0000313" key="14">
    <source>
        <dbReference type="EMBL" id="HIS64878.1"/>
    </source>
</evidence>
<dbReference type="Gene3D" id="3.30.565.10">
    <property type="entry name" value="Histidine kinase-like ATPase, C-terminal domain"/>
    <property type="match status" value="1"/>
</dbReference>
<dbReference type="Proteomes" id="UP000886741">
    <property type="component" value="Unassembled WGS sequence"/>
</dbReference>
<feature type="domain" description="HAMP" evidence="13">
    <location>
        <begin position="197"/>
        <end position="251"/>
    </location>
</feature>
<evidence type="ECO:0000256" key="1">
    <source>
        <dbReference type="ARBA" id="ARBA00000085"/>
    </source>
</evidence>
<dbReference type="SUPFAM" id="SSF47384">
    <property type="entry name" value="Homodimeric domain of signal transducing histidine kinase"/>
    <property type="match status" value="1"/>
</dbReference>
<comment type="catalytic activity">
    <reaction evidence="1">
        <text>ATP + protein L-histidine = ADP + protein N-phospho-L-histidine.</text>
        <dbReference type="EC" id="2.7.13.3"/>
    </reaction>
</comment>
<dbReference type="InterPro" id="IPR050428">
    <property type="entry name" value="TCS_sensor_his_kinase"/>
</dbReference>
<dbReference type="AlphaFoldDB" id="A0A9D1F9M9"/>
<keyword evidence="4" id="KW-0597">Phosphoprotein</keyword>
<evidence type="ECO:0000256" key="9">
    <source>
        <dbReference type="ARBA" id="ARBA00023012"/>
    </source>
</evidence>
<dbReference type="Pfam" id="PF00512">
    <property type="entry name" value="HisKA"/>
    <property type="match status" value="1"/>
</dbReference>
<dbReference type="PANTHER" id="PTHR45436:SF5">
    <property type="entry name" value="SENSOR HISTIDINE KINASE TRCS"/>
    <property type="match status" value="1"/>
</dbReference>
<dbReference type="PROSITE" id="PS50885">
    <property type="entry name" value="HAMP"/>
    <property type="match status" value="1"/>
</dbReference>
<dbReference type="EMBL" id="DVJJ01000087">
    <property type="protein sequence ID" value="HIS64878.1"/>
    <property type="molecule type" value="Genomic_DNA"/>
</dbReference>
<dbReference type="PROSITE" id="PS50109">
    <property type="entry name" value="HIS_KIN"/>
    <property type="match status" value="1"/>
</dbReference>
<reference evidence="14" key="2">
    <citation type="journal article" date="2021" name="PeerJ">
        <title>Extensive microbial diversity within the chicken gut microbiome revealed by metagenomics and culture.</title>
        <authorList>
            <person name="Gilroy R."/>
            <person name="Ravi A."/>
            <person name="Getino M."/>
            <person name="Pursley I."/>
            <person name="Horton D.L."/>
            <person name="Alikhan N.F."/>
            <person name="Baker D."/>
            <person name="Gharbi K."/>
            <person name="Hall N."/>
            <person name="Watson M."/>
            <person name="Adriaenssens E.M."/>
            <person name="Foster-Nyarko E."/>
            <person name="Jarju S."/>
            <person name="Secka A."/>
            <person name="Antonio M."/>
            <person name="Oren A."/>
            <person name="Chaudhuri R.R."/>
            <person name="La Ragione R."/>
            <person name="Hildebrand F."/>
            <person name="Pallen M.J."/>
        </authorList>
    </citation>
    <scope>NUCLEOTIDE SEQUENCE</scope>
    <source>
        <strain evidence="14">ChiBcec16-1751</strain>
    </source>
</reference>
<keyword evidence="7 14" id="KW-0418">Kinase</keyword>
<reference evidence="14" key="1">
    <citation type="submission" date="2020-10" db="EMBL/GenBank/DDBJ databases">
        <authorList>
            <person name="Gilroy R."/>
        </authorList>
    </citation>
    <scope>NUCLEOTIDE SEQUENCE</scope>
    <source>
        <strain evidence="14">ChiBcec16-1751</strain>
    </source>
</reference>
<feature type="domain" description="Histidine kinase" evidence="12">
    <location>
        <begin position="259"/>
        <end position="476"/>
    </location>
</feature>
<dbReference type="InterPro" id="IPR003594">
    <property type="entry name" value="HATPase_dom"/>
</dbReference>
<keyword evidence="10 11" id="KW-0472">Membrane</keyword>
<keyword evidence="9" id="KW-0902">Two-component regulatory system</keyword>
<dbReference type="EC" id="2.7.13.3" evidence="3"/>
<dbReference type="SMART" id="SM00387">
    <property type="entry name" value="HATPase_c"/>
    <property type="match status" value="1"/>
</dbReference>
<dbReference type="InterPro" id="IPR005467">
    <property type="entry name" value="His_kinase_dom"/>
</dbReference>
<evidence type="ECO:0000256" key="5">
    <source>
        <dbReference type="ARBA" id="ARBA00022679"/>
    </source>
</evidence>
<dbReference type="CDD" id="cd06225">
    <property type="entry name" value="HAMP"/>
    <property type="match status" value="1"/>
</dbReference>
<dbReference type="GO" id="GO:0000155">
    <property type="term" value="F:phosphorelay sensor kinase activity"/>
    <property type="evidence" value="ECO:0007669"/>
    <property type="project" value="InterPro"/>
</dbReference>
<comment type="subcellular location">
    <subcellularLocation>
        <location evidence="2">Membrane</location>
    </subcellularLocation>
</comment>
<dbReference type="PRINTS" id="PR00344">
    <property type="entry name" value="BCTRLSENSOR"/>
</dbReference>
<dbReference type="InterPro" id="IPR003661">
    <property type="entry name" value="HisK_dim/P_dom"/>
</dbReference>
<dbReference type="FunFam" id="3.30.565.10:FF:000006">
    <property type="entry name" value="Sensor histidine kinase WalK"/>
    <property type="match status" value="1"/>
</dbReference>
<dbReference type="SMART" id="SM00388">
    <property type="entry name" value="HisKA"/>
    <property type="match status" value="1"/>
</dbReference>
<keyword evidence="8 11" id="KW-1133">Transmembrane helix</keyword>
<dbReference type="FunFam" id="1.10.287.130:FF:000001">
    <property type="entry name" value="Two-component sensor histidine kinase"/>
    <property type="match status" value="1"/>
</dbReference>
<feature type="transmembrane region" description="Helical" evidence="11">
    <location>
        <begin position="173"/>
        <end position="196"/>
    </location>
</feature>
<dbReference type="Gene3D" id="6.10.340.10">
    <property type="match status" value="1"/>
</dbReference>
<comment type="caution">
    <text evidence="14">The sequence shown here is derived from an EMBL/GenBank/DDBJ whole genome shotgun (WGS) entry which is preliminary data.</text>
</comment>
<dbReference type="Pfam" id="PF02518">
    <property type="entry name" value="HATPase_c"/>
    <property type="match status" value="1"/>
</dbReference>
<dbReference type="Gene3D" id="1.10.287.130">
    <property type="match status" value="1"/>
</dbReference>
<dbReference type="Pfam" id="PF00672">
    <property type="entry name" value="HAMP"/>
    <property type="match status" value="1"/>
</dbReference>
<dbReference type="SUPFAM" id="SSF55874">
    <property type="entry name" value="ATPase domain of HSP90 chaperone/DNA topoisomerase II/histidine kinase"/>
    <property type="match status" value="1"/>
</dbReference>
<evidence type="ECO:0000259" key="13">
    <source>
        <dbReference type="PROSITE" id="PS50885"/>
    </source>
</evidence>
<evidence type="ECO:0000256" key="10">
    <source>
        <dbReference type="ARBA" id="ARBA00023136"/>
    </source>
</evidence>
<sequence length="476" mass="52410">MKTTFGRLFGLIAGLVLLCVLFLGAGFRALLSNYLISASRESLSNNAQAVAELASAYDTTGQLEDNWDFRMSLSFASLVAENDAVICDENGQVILCSCEDIACPHLGTQLDPGLTAAVLLGGETYAKGDLENLYDSTRYYVATPVVSRSTGESIGFVVVSTPAEEAAQLMGPMFQIFLITAGVVLLVALAASSILAKYEAQQLKDLAETAHRFGHGDLRARAKVDEGGTVEMHELAAEFNNMAASLEQSEIRRREFVANVSHELKTPMTTIAGFMDGMLDGTIPPERHRQYMQTVSDEVRRLSRLVRSMLDISRLQSQGIPEQRKRRFDIVESVGQVLITFEQKINDKHIEVEADLPDEGLMVWADSDAITQVIYNLTDNAVKFCPQEGQLWVRVAAEGQRARVTVGNTGPTIPPEELPLVFDRFHKMDKSRSVDRDGYGLGLYIVKTIIEGHGEDIFATSKDGRTEFSFTLPIRK</sequence>
<keyword evidence="6 11" id="KW-0812">Transmembrane</keyword>
<dbReference type="InterPro" id="IPR004358">
    <property type="entry name" value="Sig_transdc_His_kin-like_C"/>
</dbReference>
<evidence type="ECO:0000256" key="11">
    <source>
        <dbReference type="SAM" id="Phobius"/>
    </source>
</evidence>
<evidence type="ECO:0000256" key="7">
    <source>
        <dbReference type="ARBA" id="ARBA00022777"/>
    </source>
</evidence>
<gene>
    <name evidence="14" type="ORF">IAA83_05850</name>
</gene>
<dbReference type="InterPro" id="IPR036890">
    <property type="entry name" value="HATPase_C_sf"/>
</dbReference>
<evidence type="ECO:0000256" key="6">
    <source>
        <dbReference type="ARBA" id="ARBA00022692"/>
    </source>
</evidence>